<dbReference type="GO" id="GO:0016020">
    <property type="term" value="C:membrane"/>
    <property type="evidence" value="ECO:0007669"/>
    <property type="project" value="UniProtKB-SubCell"/>
</dbReference>
<keyword evidence="2 5" id="KW-0812">Transmembrane</keyword>
<comment type="subcellular location">
    <subcellularLocation>
        <location evidence="1">Membrane</location>
        <topology evidence="1">Single-pass membrane protein</topology>
    </subcellularLocation>
</comment>
<dbReference type="InterPro" id="IPR044839">
    <property type="entry name" value="NDR1-like"/>
</dbReference>
<dbReference type="PANTHER" id="PTHR31234:SF65">
    <property type="entry name" value="LATE EMBRYOGENESIS ABUNDANT PROTEIN, LEA_2 SUBGROUP"/>
    <property type="match status" value="1"/>
</dbReference>
<evidence type="ECO:0000256" key="4">
    <source>
        <dbReference type="ARBA" id="ARBA00023136"/>
    </source>
</evidence>
<dbReference type="AlphaFoldDB" id="A0A5B7C2P1"/>
<name>A0A5B7C2P1_DAVIN</name>
<proteinExistence type="predicted"/>
<keyword evidence="4 5" id="KW-0472">Membrane</keyword>
<evidence type="ECO:0000256" key="1">
    <source>
        <dbReference type="ARBA" id="ARBA00004167"/>
    </source>
</evidence>
<evidence type="ECO:0000256" key="5">
    <source>
        <dbReference type="SAM" id="Phobius"/>
    </source>
</evidence>
<dbReference type="EMBL" id="GHES01044870">
    <property type="protein sequence ID" value="MPA75429.1"/>
    <property type="molecule type" value="Transcribed_RNA"/>
</dbReference>
<feature type="domain" description="Late embryogenesis abundant protein LEA-2 subgroup" evidence="6">
    <location>
        <begin position="102"/>
        <end position="201"/>
    </location>
</feature>
<evidence type="ECO:0000256" key="2">
    <source>
        <dbReference type="ARBA" id="ARBA00022692"/>
    </source>
</evidence>
<sequence length="222" mass="25004">MADRKEQVKPLAPAASRISIDDDHEALDFELKKYRHRKYIKCCGCITALMLIQAVVILILIFTIFRVKDPAMKMSSVSFQGFDVFNEATRRPAANMTLTAALSVKNPNVASFKFRNATTTLNYGGEKVAEARNPPGLAKARRTLQMNVTLDIMLDKMMAVPSLTSDLRLGLLNLSSYTRIRGRVKILKIIKKHVVVKMNCTMTVNIRSRSIQDQKCKRKVSL</sequence>
<feature type="transmembrane region" description="Helical" evidence="5">
    <location>
        <begin position="42"/>
        <end position="65"/>
    </location>
</feature>
<evidence type="ECO:0000313" key="7">
    <source>
        <dbReference type="EMBL" id="MPA75429.1"/>
    </source>
</evidence>
<evidence type="ECO:0000259" key="6">
    <source>
        <dbReference type="Pfam" id="PF03168"/>
    </source>
</evidence>
<organism evidence="7">
    <name type="scientific">Davidia involucrata</name>
    <name type="common">Dove tree</name>
    <dbReference type="NCBI Taxonomy" id="16924"/>
    <lineage>
        <taxon>Eukaryota</taxon>
        <taxon>Viridiplantae</taxon>
        <taxon>Streptophyta</taxon>
        <taxon>Embryophyta</taxon>
        <taxon>Tracheophyta</taxon>
        <taxon>Spermatophyta</taxon>
        <taxon>Magnoliopsida</taxon>
        <taxon>eudicotyledons</taxon>
        <taxon>Gunneridae</taxon>
        <taxon>Pentapetalae</taxon>
        <taxon>asterids</taxon>
        <taxon>Cornales</taxon>
        <taxon>Nyssaceae</taxon>
        <taxon>Davidia</taxon>
    </lineage>
</organism>
<dbReference type="GO" id="GO:0098542">
    <property type="term" value="P:defense response to other organism"/>
    <property type="evidence" value="ECO:0007669"/>
    <property type="project" value="InterPro"/>
</dbReference>
<dbReference type="SUPFAM" id="SSF117070">
    <property type="entry name" value="LEA14-like"/>
    <property type="match status" value="1"/>
</dbReference>
<gene>
    <name evidence="7" type="ORF">Din_044870</name>
</gene>
<dbReference type="Gene3D" id="2.60.40.1820">
    <property type="match status" value="1"/>
</dbReference>
<reference evidence="7" key="1">
    <citation type="submission" date="2019-08" db="EMBL/GenBank/DDBJ databases">
        <title>Reference gene set and small RNA set construction with multiple tissues from Davidia involucrata Baill.</title>
        <authorList>
            <person name="Yang H."/>
            <person name="Zhou C."/>
            <person name="Li G."/>
            <person name="Wang J."/>
            <person name="Gao P."/>
            <person name="Wang M."/>
            <person name="Wang R."/>
            <person name="Zhao Y."/>
        </authorList>
    </citation>
    <scope>NUCLEOTIDE SEQUENCE</scope>
    <source>
        <tissue evidence="7">Mixed with DoveR01_LX</tissue>
    </source>
</reference>
<dbReference type="InterPro" id="IPR004864">
    <property type="entry name" value="LEA_2"/>
</dbReference>
<accession>A0A5B7C2P1</accession>
<protein>
    <recommendedName>
        <fullName evidence="6">Late embryogenesis abundant protein LEA-2 subgroup domain-containing protein</fullName>
    </recommendedName>
</protein>
<evidence type="ECO:0000256" key="3">
    <source>
        <dbReference type="ARBA" id="ARBA00022989"/>
    </source>
</evidence>
<keyword evidence="3 5" id="KW-1133">Transmembrane helix</keyword>
<dbReference type="Pfam" id="PF03168">
    <property type="entry name" value="LEA_2"/>
    <property type="match status" value="1"/>
</dbReference>
<dbReference type="PANTHER" id="PTHR31234">
    <property type="entry name" value="LATE EMBRYOGENESIS ABUNDANT (LEA) HYDROXYPROLINE-RICH GLYCOPROTEIN FAMILY"/>
    <property type="match status" value="1"/>
</dbReference>